<evidence type="ECO:0000259" key="3">
    <source>
        <dbReference type="Pfam" id="PF05118"/>
    </source>
</evidence>
<gene>
    <name evidence="4" type="ORF">TeGR_g4797</name>
</gene>
<dbReference type="InterPro" id="IPR027417">
    <property type="entry name" value="P-loop_NTPase"/>
</dbReference>
<dbReference type="InterPro" id="IPR037359">
    <property type="entry name" value="NST/OST"/>
</dbReference>
<dbReference type="EMBL" id="BRYB01006467">
    <property type="protein sequence ID" value="GMI58316.1"/>
    <property type="molecule type" value="Genomic_DNA"/>
</dbReference>
<comment type="similarity">
    <text evidence="1">Belongs to the aspartyl/asparaginyl beta-hydroxylase family.</text>
</comment>
<dbReference type="Gene3D" id="3.40.50.300">
    <property type="entry name" value="P-loop containing nucleotide triphosphate hydrolases"/>
    <property type="match status" value="1"/>
</dbReference>
<feature type="domain" description="Aspartyl/asparaginy/proline hydroxylase" evidence="3">
    <location>
        <begin position="192"/>
        <end position="282"/>
    </location>
</feature>
<evidence type="ECO:0000256" key="1">
    <source>
        <dbReference type="ARBA" id="ARBA00007730"/>
    </source>
</evidence>
<dbReference type="Pfam" id="PF05118">
    <property type="entry name" value="Asp_Arg_Hydrox"/>
    <property type="match status" value="1"/>
</dbReference>
<dbReference type="PANTHER" id="PTHR10605">
    <property type="entry name" value="HEPARAN SULFATE SULFOTRANSFERASE"/>
    <property type="match status" value="1"/>
</dbReference>
<dbReference type="SUPFAM" id="SSF52540">
    <property type="entry name" value="P-loop containing nucleoside triphosphate hydrolases"/>
    <property type="match status" value="1"/>
</dbReference>
<dbReference type="Gene3D" id="2.60.120.330">
    <property type="entry name" value="B-lactam Antibiotic, Isopenicillin N Synthase, Chain"/>
    <property type="match status" value="1"/>
</dbReference>
<feature type="non-terminal residue" evidence="4">
    <location>
        <position position="372"/>
    </location>
</feature>
<sequence length="372" mass="40820">MSSPPPPPPPAERTTHANIKTSAVGIAEQHASALSQIETLPSVPPPCLGEIPLAHKTAPLAERLGDPAYGDVVCASTRGLVDVGPLKELVVRGHGFPEPGRPGGGASEPTTLWDAPFAAASNVRITRPSHDAWGIKSVVLLFCDDFMEAVYEMPWWHDEAALGGYGGGGSFKEAVRPILEALGLEGGGERRLVRMLLASMPPGVTIPVHHDTGSWVRKSHRVHVPVITDPANVMFRCGGGREEDMVRVQCDEGRVFEMNNQAKHAVSNCSGEYRVHLILDYVDAADVDAIVKRRVKLDPGEVVYQTRRSIDRERDAGKRRTPSFLIIGAQKAGTTSMYEYLNQHPLVINAKRRETHFFDWRWVKSLKTVREQ</sequence>
<reference evidence="4 5" key="1">
    <citation type="journal article" date="2023" name="Commun. Biol.">
        <title>Genome analysis of Parmales, the sister group of diatoms, reveals the evolutionary specialization of diatoms from phago-mixotrophs to photoautotrophs.</title>
        <authorList>
            <person name="Ban H."/>
            <person name="Sato S."/>
            <person name="Yoshikawa S."/>
            <person name="Yamada K."/>
            <person name="Nakamura Y."/>
            <person name="Ichinomiya M."/>
            <person name="Sato N."/>
            <person name="Blanc-Mathieu R."/>
            <person name="Endo H."/>
            <person name="Kuwata A."/>
            <person name="Ogata H."/>
        </authorList>
    </citation>
    <scope>NUCLEOTIDE SEQUENCE [LARGE SCALE GENOMIC DNA]</scope>
</reference>
<protein>
    <recommendedName>
        <fullName evidence="3">Aspartyl/asparaginy/proline hydroxylase domain-containing protein</fullName>
    </recommendedName>
</protein>
<dbReference type="SUPFAM" id="SSF51197">
    <property type="entry name" value="Clavaminate synthase-like"/>
    <property type="match status" value="1"/>
</dbReference>
<keyword evidence="2" id="KW-0808">Transferase</keyword>
<name>A0ABQ6NEW3_9STRA</name>
<dbReference type="PANTHER" id="PTHR10605:SF56">
    <property type="entry name" value="BIFUNCTIONAL HEPARAN SULFATE N-DEACETYLASE_N-SULFOTRANSFERASE"/>
    <property type="match status" value="1"/>
</dbReference>
<keyword evidence="5" id="KW-1185">Reference proteome</keyword>
<evidence type="ECO:0000313" key="5">
    <source>
        <dbReference type="Proteomes" id="UP001165060"/>
    </source>
</evidence>
<proteinExistence type="inferred from homology"/>
<dbReference type="InterPro" id="IPR027443">
    <property type="entry name" value="IPNS-like_sf"/>
</dbReference>
<evidence type="ECO:0000313" key="4">
    <source>
        <dbReference type="EMBL" id="GMI58316.1"/>
    </source>
</evidence>
<dbReference type="Proteomes" id="UP001165060">
    <property type="component" value="Unassembled WGS sequence"/>
</dbReference>
<dbReference type="InterPro" id="IPR007803">
    <property type="entry name" value="Asp/Arg/Pro-Hydrxlase"/>
</dbReference>
<evidence type="ECO:0000256" key="2">
    <source>
        <dbReference type="ARBA" id="ARBA00022679"/>
    </source>
</evidence>
<accession>A0ABQ6NEW3</accession>
<comment type="caution">
    <text evidence="4">The sequence shown here is derived from an EMBL/GenBank/DDBJ whole genome shotgun (WGS) entry which is preliminary data.</text>
</comment>
<organism evidence="4 5">
    <name type="scientific">Tetraparma gracilis</name>
    <dbReference type="NCBI Taxonomy" id="2962635"/>
    <lineage>
        <taxon>Eukaryota</taxon>
        <taxon>Sar</taxon>
        <taxon>Stramenopiles</taxon>
        <taxon>Ochrophyta</taxon>
        <taxon>Bolidophyceae</taxon>
        <taxon>Parmales</taxon>
        <taxon>Triparmaceae</taxon>
        <taxon>Tetraparma</taxon>
    </lineage>
</organism>